<keyword evidence="12" id="KW-1133">Transmembrane helix</keyword>
<evidence type="ECO:0000256" key="9">
    <source>
        <dbReference type="ARBA" id="ARBA00023150"/>
    </source>
</evidence>
<comment type="pathway">
    <text evidence="3 11">Cofactor biosynthesis; molybdopterin biosynthesis.</text>
</comment>
<dbReference type="Gene3D" id="2.40.340.10">
    <property type="entry name" value="MoeA, C-terminal, domain IV"/>
    <property type="match status" value="1"/>
</dbReference>
<dbReference type="CDD" id="cd00887">
    <property type="entry name" value="MoeA"/>
    <property type="match status" value="1"/>
</dbReference>
<evidence type="ECO:0000256" key="5">
    <source>
        <dbReference type="ARBA" id="ARBA00022505"/>
    </source>
</evidence>
<evidence type="ECO:0000259" key="13">
    <source>
        <dbReference type="SMART" id="SM00852"/>
    </source>
</evidence>
<dbReference type="SMART" id="SM00852">
    <property type="entry name" value="MoCF_biosynth"/>
    <property type="match status" value="1"/>
</dbReference>
<evidence type="ECO:0000256" key="11">
    <source>
        <dbReference type="RuleBase" id="RU365090"/>
    </source>
</evidence>
<keyword evidence="8 11" id="KW-0460">Magnesium</keyword>
<name>A0A1I1ZSE3_9BURK</name>
<dbReference type="PANTHER" id="PTHR10192">
    <property type="entry name" value="MOLYBDOPTERIN BIOSYNTHESIS PROTEIN"/>
    <property type="match status" value="1"/>
</dbReference>
<accession>A0A1I1ZSE3</accession>
<dbReference type="AlphaFoldDB" id="A0A1I1ZSE3"/>
<dbReference type="SUPFAM" id="SSF63882">
    <property type="entry name" value="MoeA N-terminal region -like"/>
    <property type="match status" value="1"/>
</dbReference>
<evidence type="ECO:0000256" key="3">
    <source>
        <dbReference type="ARBA" id="ARBA00005046"/>
    </source>
</evidence>
<keyword evidence="12" id="KW-0812">Transmembrane</keyword>
<evidence type="ECO:0000256" key="6">
    <source>
        <dbReference type="ARBA" id="ARBA00022679"/>
    </source>
</evidence>
<dbReference type="InterPro" id="IPR038987">
    <property type="entry name" value="MoeA-like"/>
</dbReference>
<reference evidence="15" key="1">
    <citation type="submission" date="2016-10" db="EMBL/GenBank/DDBJ databases">
        <authorList>
            <person name="Varghese N."/>
            <person name="Submissions S."/>
        </authorList>
    </citation>
    <scope>NUCLEOTIDE SEQUENCE [LARGE SCALE GENOMIC DNA]</scope>
    <source>
        <strain evidence="15">DSM 27981</strain>
    </source>
</reference>
<evidence type="ECO:0000256" key="7">
    <source>
        <dbReference type="ARBA" id="ARBA00022723"/>
    </source>
</evidence>
<feature type="transmembrane region" description="Helical" evidence="12">
    <location>
        <begin position="325"/>
        <end position="346"/>
    </location>
</feature>
<organism evidence="14 15">
    <name type="scientific">Paracidovorax wautersii</name>
    <dbReference type="NCBI Taxonomy" id="1177982"/>
    <lineage>
        <taxon>Bacteria</taxon>
        <taxon>Pseudomonadati</taxon>
        <taxon>Pseudomonadota</taxon>
        <taxon>Betaproteobacteria</taxon>
        <taxon>Burkholderiales</taxon>
        <taxon>Comamonadaceae</taxon>
        <taxon>Paracidovorax</taxon>
    </lineage>
</organism>
<dbReference type="InterPro" id="IPR036425">
    <property type="entry name" value="MoaB/Mog-like_dom_sf"/>
</dbReference>
<sequence length="441" mass="45882">MNARALTHPPAAMKTLAQIAAELQGYDPQALSAAGVQDFLERLVQPVAETEQVGIFEALGRVLAQDIVSPLSVPPHDNSAMDGYAFDGAQLRAGEPLALRCVGTALAGKAWAGTVAPGECVKIMTGAVMPAGLDTVVPQEFTTADGDGRIRIAADVLRAGDNRRLMGEDLMEGRVALAQGSVFTPAALGLVASLGLARATVFRRLRVAYFSTGDEILSLGEPPREGAVYDSNRYTVFGLLTRLGVEVIDLGVVPDQPAQLEAAFREAGARADAVITSGGVSVGEADHTRAMMKQLGDVAFWRIAMRPGRPMAVGRLAAAAPGANGAVLFGLPGNPVAVMVTFLAFVRPALLRMMGSSAGAQPLLRAVSTEPIRKKAGRTEYQRGWVSTAPGGTLQVRTTGNQGSGVLSSMVQANGLIVLHHGQGHVAAGDTVDVMMFDGAV</sequence>
<dbReference type="GO" id="GO:0061599">
    <property type="term" value="F:molybdopterin molybdotransferase activity"/>
    <property type="evidence" value="ECO:0007669"/>
    <property type="project" value="UniProtKB-UniRule"/>
</dbReference>
<gene>
    <name evidence="14" type="ORF">SAMN04489711_101250</name>
</gene>
<dbReference type="Gene3D" id="2.170.190.11">
    <property type="entry name" value="Molybdopterin biosynthesis moea protein, domain 3"/>
    <property type="match status" value="1"/>
</dbReference>
<dbReference type="GO" id="GO:0046872">
    <property type="term" value="F:metal ion binding"/>
    <property type="evidence" value="ECO:0007669"/>
    <property type="project" value="UniProtKB-UniRule"/>
</dbReference>
<dbReference type="InterPro" id="IPR036688">
    <property type="entry name" value="MoeA_C_domain_IV_sf"/>
</dbReference>
<comment type="function">
    <text evidence="2 11">Catalyzes the insertion of molybdate into adenylated molybdopterin with the concomitant release of AMP.</text>
</comment>
<dbReference type="UniPathway" id="UPA00344"/>
<dbReference type="Gene3D" id="3.90.105.10">
    <property type="entry name" value="Molybdopterin biosynthesis moea protein, domain 2"/>
    <property type="match status" value="1"/>
</dbReference>
<dbReference type="Gene3D" id="3.40.980.10">
    <property type="entry name" value="MoaB/Mog-like domain"/>
    <property type="match status" value="1"/>
</dbReference>
<evidence type="ECO:0000256" key="1">
    <source>
        <dbReference type="ARBA" id="ARBA00001946"/>
    </source>
</evidence>
<evidence type="ECO:0000256" key="8">
    <source>
        <dbReference type="ARBA" id="ARBA00022842"/>
    </source>
</evidence>
<dbReference type="EMBL" id="FONX01000001">
    <property type="protein sequence ID" value="SFE33390.1"/>
    <property type="molecule type" value="Genomic_DNA"/>
</dbReference>
<evidence type="ECO:0000313" key="15">
    <source>
        <dbReference type="Proteomes" id="UP000199119"/>
    </source>
</evidence>
<dbReference type="InterPro" id="IPR001453">
    <property type="entry name" value="MoaB/Mog_dom"/>
</dbReference>
<dbReference type="InterPro" id="IPR005110">
    <property type="entry name" value="MoeA_linker/N"/>
</dbReference>
<dbReference type="Pfam" id="PF03453">
    <property type="entry name" value="MoeA_N"/>
    <property type="match status" value="1"/>
</dbReference>
<dbReference type="InterPro" id="IPR036135">
    <property type="entry name" value="MoeA_linker/N_sf"/>
</dbReference>
<protein>
    <recommendedName>
        <fullName evidence="11">Molybdopterin molybdenumtransferase</fullName>
        <ecNumber evidence="11">2.10.1.1</ecNumber>
    </recommendedName>
</protein>
<feature type="domain" description="MoaB/Mog" evidence="13">
    <location>
        <begin position="208"/>
        <end position="352"/>
    </location>
</feature>
<dbReference type="FunFam" id="3.40.980.10:FF:000004">
    <property type="entry name" value="Molybdopterin molybdenumtransferase"/>
    <property type="match status" value="1"/>
</dbReference>
<dbReference type="SUPFAM" id="SSF63867">
    <property type="entry name" value="MoeA C-terminal domain-like"/>
    <property type="match status" value="1"/>
</dbReference>
<evidence type="ECO:0000256" key="12">
    <source>
        <dbReference type="SAM" id="Phobius"/>
    </source>
</evidence>
<dbReference type="STRING" id="1177982.SAMN04489711_101250"/>
<keyword evidence="15" id="KW-1185">Reference proteome</keyword>
<keyword evidence="7 11" id="KW-0479">Metal-binding</keyword>
<dbReference type="GO" id="GO:0006777">
    <property type="term" value="P:Mo-molybdopterin cofactor biosynthetic process"/>
    <property type="evidence" value="ECO:0007669"/>
    <property type="project" value="UniProtKB-UniRule"/>
</dbReference>
<evidence type="ECO:0000256" key="2">
    <source>
        <dbReference type="ARBA" id="ARBA00002901"/>
    </source>
</evidence>
<comment type="catalytic activity">
    <reaction evidence="10">
        <text>adenylyl-molybdopterin + molybdate = Mo-molybdopterin + AMP + H(+)</text>
        <dbReference type="Rhea" id="RHEA:35047"/>
        <dbReference type="ChEBI" id="CHEBI:15378"/>
        <dbReference type="ChEBI" id="CHEBI:36264"/>
        <dbReference type="ChEBI" id="CHEBI:62727"/>
        <dbReference type="ChEBI" id="CHEBI:71302"/>
        <dbReference type="ChEBI" id="CHEBI:456215"/>
        <dbReference type="EC" id="2.10.1.1"/>
    </reaction>
</comment>
<comment type="similarity">
    <text evidence="4 11">Belongs to the MoeA family.</text>
</comment>
<dbReference type="Proteomes" id="UP000199119">
    <property type="component" value="Unassembled WGS sequence"/>
</dbReference>
<evidence type="ECO:0000313" key="14">
    <source>
        <dbReference type="EMBL" id="SFE33390.1"/>
    </source>
</evidence>
<dbReference type="NCBIfam" id="TIGR00177">
    <property type="entry name" value="molyb_syn"/>
    <property type="match status" value="1"/>
</dbReference>
<dbReference type="PANTHER" id="PTHR10192:SF5">
    <property type="entry name" value="GEPHYRIN"/>
    <property type="match status" value="1"/>
</dbReference>
<dbReference type="Pfam" id="PF00994">
    <property type="entry name" value="MoCF_biosynth"/>
    <property type="match status" value="1"/>
</dbReference>
<evidence type="ECO:0000256" key="10">
    <source>
        <dbReference type="ARBA" id="ARBA00047317"/>
    </source>
</evidence>
<dbReference type="Pfam" id="PF03454">
    <property type="entry name" value="MoeA_C"/>
    <property type="match status" value="1"/>
</dbReference>
<evidence type="ECO:0000256" key="4">
    <source>
        <dbReference type="ARBA" id="ARBA00010763"/>
    </source>
</evidence>
<keyword evidence="12" id="KW-0472">Membrane</keyword>
<proteinExistence type="inferred from homology"/>
<keyword evidence="6 11" id="KW-0808">Transferase</keyword>
<dbReference type="NCBIfam" id="NF045515">
    <property type="entry name" value="Glp_gephyrin"/>
    <property type="match status" value="1"/>
</dbReference>
<dbReference type="InterPro" id="IPR005111">
    <property type="entry name" value="MoeA_C_domain_IV"/>
</dbReference>
<keyword evidence="5 11" id="KW-0500">Molybdenum</keyword>
<dbReference type="EC" id="2.10.1.1" evidence="11"/>
<dbReference type="SUPFAM" id="SSF53218">
    <property type="entry name" value="Molybdenum cofactor biosynthesis proteins"/>
    <property type="match status" value="1"/>
</dbReference>
<comment type="cofactor">
    <cofactor evidence="1 11">
        <name>Mg(2+)</name>
        <dbReference type="ChEBI" id="CHEBI:18420"/>
    </cofactor>
</comment>
<keyword evidence="9 11" id="KW-0501">Molybdenum cofactor biosynthesis</keyword>
<dbReference type="GO" id="GO:0005829">
    <property type="term" value="C:cytosol"/>
    <property type="evidence" value="ECO:0007669"/>
    <property type="project" value="TreeGrafter"/>
</dbReference>